<evidence type="ECO:0000313" key="2">
    <source>
        <dbReference type="EMBL" id="KAA8571680.1"/>
    </source>
</evidence>
<dbReference type="AlphaFoldDB" id="A0A5M9JSU0"/>
<protein>
    <submittedName>
        <fullName evidence="2">Uncharacterized protein</fullName>
    </submittedName>
</protein>
<reference evidence="2 3" key="1">
    <citation type="submission" date="2019-06" db="EMBL/GenBank/DDBJ databases">
        <title>Genome Sequence of the Brown Rot Fungal Pathogen Monilinia fructicola.</title>
        <authorList>
            <person name="De Miccolis Angelini R.M."/>
            <person name="Landi L."/>
            <person name="Abate D."/>
            <person name="Pollastro S."/>
            <person name="Romanazzi G."/>
            <person name="Faretra F."/>
        </authorList>
    </citation>
    <scope>NUCLEOTIDE SEQUENCE [LARGE SCALE GENOMIC DNA]</scope>
    <source>
        <strain evidence="2 3">Mfrc123</strain>
    </source>
</reference>
<dbReference type="Proteomes" id="UP000322873">
    <property type="component" value="Unassembled WGS sequence"/>
</dbReference>
<feature type="region of interest" description="Disordered" evidence="1">
    <location>
        <begin position="108"/>
        <end position="129"/>
    </location>
</feature>
<evidence type="ECO:0000313" key="3">
    <source>
        <dbReference type="Proteomes" id="UP000322873"/>
    </source>
</evidence>
<comment type="caution">
    <text evidence="2">The sequence shown here is derived from an EMBL/GenBank/DDBJ whole genome shotgun (WGS) entry which is preliminary data.</text>
</comment>
<organism evidence="2 3">
    <name type="scientific">Monilinia fructicola</name>
    <name type="common">Brown rot fungus</name>
    <name type="synonym">Ciboria fructicola</name>
    <dbReference type="NCBI Taxonomy" id="38448"/>
    <lineage>
        <taxon>Eukaryota</taxon>
        <taxon>Fungi</taxon>
        <taxon>Dikarya</taxon>
        <taxon>Ascomycota</taxon>
        <taxon>Pezizomycotina</taxon>
        <taxon>Leotiomycetes</taxon>
        <taxon>Helotiales</taxon>
        <taxon>Sclerotiniaceae</taxon>
        <taxon>Monilinia</taxon>
    </lineage>
</organism>
<evidence type="ECO:0000256" key="1">
    <source>
        <dbReference type="SAM" id="MobiDB-lite"/>
    </source>
</evidence>
<sequence>MVDGQGHTVPTCSVPCNPFSEEKKPTSLLKLIPSLRIKVVHIVVFFSNCVSLKFNFITVVKISLSLSLSLSLSSTFKSIHHHERKGRNTIPTSNHWKGERVIITYSRPPPLPSSSQKSTSQSTSQSTNQPIDSFLPACLLTLINSLYFD</sequence>
<accession>A0A5M9JSU0</accession>
<proteinExistence type="predicted"/>
<name>A0A5M9JSU0_MONFR</name>
<feature type="compositionally biased region" description="Low complexity" evidence="1">
    <location>
        <begin position="113"/>
        <end position="129"/>
    </location>
</feature>
<keyword evidence="3" id="KW-1185">Reference proteome</keyword>
<gene>
    <name evidence="2" type="ORF">EYC84_001666</name>
</gene>
<dbReference type="EMBL" id="VICG01000005">
    <property type="protein sequence ID" value="KAA8571680.1"/>
    <property type="molecule type" value="Genomic_DNA"/>
</dbReference>